<gene>
    <name evidence="1" type="ORF">EJ04DRAFT_513002</name>
</gene>
<evidence type="ECO:0000313" key="1">
    <source>
        <dbReference type="EMBL" id="KAF2733744.1"/>
    </source>
</evidence>
<protein>
    <submittedName>
        <fullName evidence="1">Uncharacterized protein</fullName>
    </submittedName>
</protein>
<dbReference type="AlphaFoldDB" id="A0A9P4QZ47"/>
<name>A0A9P4QZ47_9PLEO</name>
<dbReference type="Proteomes" id="UP000799444">
    <property type="component" value="Unassembled WGS sequence"/>
</dbReference>
<comment type="caution">
    <text evidence="1">The sequence shown here is derived from an EMBL/GenBank/DDBJ whole genome shotgun (WGS) entry which is preliminary data.</text>
</comment>
<proteinExistence type="predicted"/>
<reference evidence="1" key="1">
    <citation type="journal article" date="2020" name="Stud. Mycol.">
        <title>101 Dothideomycetes genomes: a test case for predicting lifestyles and emergence of pathogens.</title>
        <authorList>
            <person name="Haridas S."/>
            <person name="Albert R."/>
            <person name="Binder M."/>
            <person name="Bloem J."/>
            <person name="Labutti K."/>
            <person name="Salamov A."/>
            <person name="Andreopoulos B."/>
            <person name="Baker S."/>
            <person name="Barry K."/>
            <person name="Bills G."/>
            <person name="Bluhm B."/>
            <person name="Cannon C."/>
            <person name="Castanera R."/>
            <person name="Culley D."/>
            <person name="Daum C."/>
            <person name="Ezra D."/>
            <person name="Gonzalez J."/>
            <person name="Henrissat B."/>
            <person name="Kuo A."/>
            <person name="Liang C."/>
            <person name="Lipzen A."/>
            <person name="Lutzoni F."/>
            <person name="Magnuson J."/>
            <person name="Mondo S."/>
            <person name="Nolan M."/>
            <person name="Ohm R."/>
            <person name="Pangilinan J."/>
            <person name="Park H.-J."/>
            <person name="Ramirez L."/>
            <person name="Alfaro M."/>
            <person name="Sun H."/>
            <person name="Tritt A."/>
            <person name="Yoshinaga Y."/>
            <person name="Zwiers L.-H."/>
            <person name="Turgeon B."/>
            <person name="Goodwin S."/>
            <person name="Spatafora J."/>
            <person name="Crous P."/>
            <person name="Grigoriev I."/>
        </authorList>
    </citation>
    <scope>NUCLEOTIDE SEQUENCE</scope>
    <source>
        <strain evidence="1">CBS 125425</strain>
    </source>
</reference>
<evidence type="ECO:0000313" key="2">
    <source>
        <dbReference type="Proteomes" id="UP000799444"/>
    </source>
</evidence>
<sequence>MMLTTKRKHDFLHHRYRSLFGFSDAIFTLFDNGFRFRAHSKTLLAFSASERTPFPSLSLPTTLTLTIITTFPAFSFSAADLAA</sequence>
<organism evidence="1 2">
    <name type="scientific">Polyplosphaeria fusca</name>
    <dbReference type="NCBI Taxonomy" id="682080"/>
    <lineage>
        <taxon>Eukaryota</taxon>
        <taxon>Fungi</taxon>
        <taxon>Dikarya</taxon>
        <taxon>Ascomycota</taxon>
        <taxon>Pezizomycotina</taxon>
        <taxon>Dothideomycetes</taxon>
        <taxon>Pleosporomycetidae</taxon>
        <taxon>Pleosporales</taxon>
        <taxon>Tetraplosphaeriaceae</taxon>
        <taxon>Polyplosphaeria</taxon>
    </lineage>
</organism>
<keyword evidence="2" id="KW-1185">Reference proteome</keyword>
<dbReference type="EMBL" id="ML996157">
    <property type="protein sequence ID" value="KAF2733744.1"/>
    <property type="molecule type" value="Genomic_DNA"/>
</dbReference>
<accession>A0A9P4QZ47</accession>